<proteinExistence type="inferred from homology"/>
<evidence type="ECO:0000256" key="7">
    <source>
        <dbReference type="SAM" id="Phobius"/>
    </source>
</evidence>
<evidence type="ECO:0000313" key="9">
    <source>
        <dbReference type="Proteomes" id="UP000294558"/>
    </source>
</evidence>
<organism evidence="8 9">
    <name type="scientific">Ilumatobacter fluminis</name>
    <dbReference type="NCBI Taxonomy" id="467091"/>
    <lineage>
        <taxon>Bacteria</taxon>
        <taxon>Bacillati</taxon>
        <taxon>Actinomycetota</taxon>
        <taxon>Acidimicrobiia</taxon>
        <taxon>Acidimicrobiales</taxon>
        <taxon>Ilumatobacteraceae</taxon>
        <taxon>Ilumatobacter</taxon>
    </lineage>
</organism>
<comment type="subcellular location">
    <subcellularLocation>
        <location evidence="1">Cell membrane</location>
        <topology evidence="1">Multi-pass membrane protein</topology>
    </subcellularLocation>
</comment>
<dbReference type="Proteomes" id="UP000294558">
    <property type="component" value="Unassembled WGS sequence"/>
</dbReference>
<evidence type="ECO:0000256" key="2">
    <source>
        <dbReference type="ARBA" id="ARBA00006679"/>
    </source>
</evidence>
<evidence type="ECO:0000256" key="1">
    <source>
        <dbReference type="ARBA" id="ARBA00004651"/>
    </source>
</evidence>
<sequence>MGDAEAIDLALLVFRCGIGAVMLAHGINHIWGGGKIEGTAGWFGSMGMRPPLVQAWLASLTEIVGGALLVLGLLSPFGGAAVVGTMTVAFVINHRGNGFFIFRPGEGWEYVMTLGLTGMVLGAVGPGSWSLDDALDIRADLIGWTGLAISVGAGVGGAALLLATCWRPPAAPDG</sequence>
<feature type="transmembrane region" description="Helical" evidence="7">
    <location>
        <begin position="12"/>
        <end position="31"/>
    </location>
</feature>
<dbReference type="InterPro" id="IPR032808">
    <property type="entry name" value="DoxX"/>
</dbReference>
<feature type="transmembrane region" description="Helical" evidence="7">
    <location>
        <begin position="108"/>
        <end position="129"/>
    </location>
</feature>
<protein>
    <submittedName>
        <fullName evidence="8">Putative oxidoreductase</fullName>
    </submittedName>
</protein>
<comment type="similarity">
    <text evidence="2">Belongs to the DoxX family.</text>
</comment>
<feature type="transmembrane region" description="Helical" evidence="7">
    <location>
        <begin position="77"/>
        <end position="96"/>
    </location>
</feature>
<keyword evidence="6 7" id="KW-0472">Membrane</keyword>
<dbReference type="Pfam" id="PF07681">
    <property type="entry name" value="DoxX"/>
    <property type="match status" value="1"/>
</dbReference>
<dbReference type="AlphaFoldDB" id="A0A4V3EJH6"/>
<gene>
    <name evidence="8" type="ORF">BDK89_2796</name>
</gene>
<dbReference type="PANTHER" id="PTHR33452:SF1">
    <property type="entry name" value="INNER MEMBRANE PROTEIN YPHA-RELATED"/>
    <property type="match status" value="1"/>
</dbReference>
<evidence type="ECO:0000313" key="8">
    <source>
        <dbReference type="EMBL" id="TDT17188.1"/>
    </source>
</evidence>
<dbReference type="EMBL" id="SOAU01000001">
    <property type="protein sequence ID" value="TDT17188.1"/>
    <property type="molecule type" value="Genomic_DNA"/>
</dbReference>
<dbReference type="InterPro" id="IPR051907">
    <property type="entry name" value="DoxX-like_oxidoreductase"/>
</dbReference>
<evidence type="ECO:0000256" key="3">
    <source>
        <dbReference type="ARBA" id="ARBA00022475"/>
    </source>
</evidence>
<evidence type="ECO:0000256" key="5">
    <source>
        <dbReference type="ARBA" id="ARBA00022989"/>
    </source>
</evidence>
<evidence type="ECO:0000256" key="6">
    <source>
        <dbReference type="ARBA" id="ARBA00023136"/>
    </source>
</evidence>
<evidence type="ECO:0000256" key="4">
    <source>
        <dbReference type="ARBA" id="ARBA00022692"/>
    </source>
</evidence>
<dbReference type="RefSeq" id="WP_133869491.1">
    <property type="nucleotide sequence ID" value="NZ_SOAU01000001.1"/>
</dbReference>
<accession>A0A4V3EJH6</accession>
<name>A0A4V3EJH6_9ACTN</name>
<dbReference type="OrthoDB" id="346004at2"/>
<dbReference type="PANTHER" id="PTHR33452">
    <property type="entry name" value="OXIDOREDUCTASE CATD-RELATED"/>
    <property type="match status" value="1"/>
</dbReference>
<keyword evidence="9" id="KW-1185">Reference proteome</keyword>
<keyword evidence="5 7" id="KW-1133">Transmembrane helix</keyword>
<keyword evidence="3" id="KW-1003">Cell membrane</keyword>
<keyword evidence="4 7" id="KW-0812">Transmembrane</keyword>
<comment type="caution">
    <text evidence="8">The sequence shown here is derived from an EMBL/GenBank/DDBJ whole genome shotgun (WGS) entry which is preliminary data.</text>
</comment>
<feature type="transmembrane region" description="Helical" evidence="7">
    <location>
        <begin position="141"/>
        <end position="163"/>
    </location>
</feature>
<reference evidence="8 9" key="1">
    <citation type="submission" date="2019-03" db="EMBL/GenBank/DDBJ databases">
        <title>Sequencing the genomes of 1000 actinobacteria strains.</title>
        <authorList>
            <person name="Klenk H.-P."/>
        </authorList>
    </citation>
    <scope>NUCLEOTIDE SEQUENCE [LARGE SCALE GENOMIC DNA]</scope>
    <source>
        <strain evidence="8 9">DSM 18936</strain>
    </source>
</reference>
<dbReference type="GO" id="GO:0005886">
    <property type="term" value="C:plasma membrane"/>
    <property type="evidence" value="ECO:0007669"/>
    <property type="project" value="UniProtKB-SubCell"/>
</dbReference>